<dbReference type="Proteomes" id="UP000435802">
    <property type="component" value="Unassembled WGS sequence"/>
</dbReference>
<organism evidence="6 7">
    <name type="scientific">Shinella kummerowiae</name>
    <dbReference type="NCBI Taxonomy" id="417745"/>
    <lineage>
        <taxon>Bacteria</taxon>
        <taxon>Pseudomonadati</taxon>
        <taxon>Pseudomonadota</taxon>
        <taxon>Alphaproteobacteria</taxon>
        <taxon>Hyphomicrobiales</taxon>
        <taxon>Rhizobiaceae</taxon>
        <taxon>Shinella</taxon>
    </lineage>
</organism>
<evidence type="ECO:0000256" key="2">
    <source>
        <dbReference type="ARBA" id="ARBA00010973"/>
    </source>
</evidence>
<dbReference type="GO" id="GO:0016810">
    <property type="term" value="F:hydrolase activity, acting on carbon-nitrogen (but not peptide) bonds"/>
    <property type="evidence" value="ECO:0007669"/>
    <property type="project" value="InterPro"/>
</dbReference>
<dbReference type="RefSeq" id="WP_160860106.1">
    <property type="nucleotide sequence ID" value="NZ_WUMK01000005.1"/>
</dbReference>
<evidence type="ECO:0000259" key="5">
    <source>
        <dbReference type="Pfam" id="PF01522"/>
    </source>
</evidence>
<name>A0A6N8SCC8_9HYPH</name>
<comment type="caution">
    <text evidence="6">The sequence shown here is derived from an EMBL/GenBank/DDBJ whole genome shotgun (WGS) entry which is preliminary data.</text>
</comment>
<sequence>MTTAAIRSLRGEIARRADIGKPLRLWLRDDDAIEPTAALDRLLALTAKHRVPVLFAVIPALTGEALSRRLADEGHVSVAVHGWSHQNHASSGEKNQELGIHRPSEQVLAELRAGLKILSTLHAGRFVPMLVPPWNRIAPAVVAGLPDLGFAALSVFGPEKPAPLKVLNTHVDIIDWRGTRGGRPVAEVIANLIGVSQSHAGPIGVLTHHLVHDSAAWDSMAMLFETTAEQAGCAWHSAGDLLAQE</sequence>
<dbReference type="CDD" id="cd10928">
    <property type="entry name" value="CE4_u4"/>
    <property type="match status" value="1"/>
</dbReference>
<proteinExistence type="inferred from homology"/>
<dbReference type="InterPro" id="IPR011330">
    <property type="entry name" value="Glyco_hydro/deAcase_b/a-brl"/>
</dbReference>
<evidence type="ECO:0000313" key="6">
    <source>
        <dbReference type="EMBL" id="MXN46579.1"/>
    </source>
</evidence>
<dbReference type="AlphaFoldDB" id="A0A6N8SCC8"/>
<dbReference type="OrthoDB" id="6086702at2"/>
<feature type="domain" description="NodB homology" evidence="5">
    <location>
        <begin position="33"/>
        <end position="116"/>
    </location>
</feature>
<dbReference type="EMBL" id="WUMK01000005">
    <property type="protein sequence ID" value="MXN46579.1"/>
    <property type="molecule type" value="Genomic_DNA"/>
</dbReference>
<evidence type="ECO:0000313" key="7">
    <source>
        <dbReference type="Proteomes" id="UP000435802"/>
    </source>
</evidence>
<dbReference type="Gene3D" id="3.20.20.370">
    <property type="entry name" value="Glycoside hydrolase/deacetylase"/>
    <property type="match status" value="1"/>
</dbReference>
<reference evidence="6 7" key="1">
    <citation type="submission" date="2019-12" db="EMBL/GenBank/DDBJ databases">
        <title>Shinella kummerowiae sp. nov., a symbiotic bacterium isolated from root nodules of the herbal legume Kummerowia stipulacea.</title>
        <authorList>
            <person name="Gao J."/>
        </authorList>
    </citation>
    <scope>NUCLEOTIDE SEQUENCE [LARGE SCALE GENOMIC DNA]</scope>
    <source>
        <strain evidence="6 7">CCBAU 25048</strain>
    </source>
</reference>
<evidence type="ECO:0000256" key="3">
    <source>
        <dbReference type="ARBA" id="ARBA00020071"/>
    </source>
</evidence>
<dbReference type="Pfam" id="PF01522">
    <property type="entry name" value="Polysacc_deac_1"/>
    <property type="match status" value="1"/>
</dbReference>
<comment type="similarity">
    <text evidence="2">Belongs to the polysaccharide deacetylase family.</text>
</comment>
<dbReference type="InterPro" id="IPR002509">
    <property type="entry name" value="NODB_dom"/>
</dbReference>
<accession>A0A6N8SCC8</accession>
<comment type="function">
    <text evidence="1">Is involved in generating a small heat-stable compound (Nod), an acylated oligomer of N-acetylglucosamine, that stimulates mitosis in various plant protoplasts.</text>
</comment>
<protein>
    <recommendedName>
        <fullName evidence="3">Chitooligosaccharide deacetylase</fullName>
    </recommendedName>
    <alternativeName>
        <fullName evidence="4">Nodulation protein B</fullName>
    </alternativeName>
</protein>
<evidence type="ECO:0000256" key="1">
    <source>
        <dbReference type="ARBA" id="ARBA00003236"/>
    </source>
</evidence>
<gene>
    <name evidence="6" type="ORF">GR138_15395</name>
</gene>
<keyword evidence="7" id="KW-1185">Reference proteome</keyword>
<evidence type="ECO:0000256" key="4">
    <source>
        <dbReference type="ARBA" id="ARBA00032976"/>
    </source>
</evidence>
<dbReference type="InterPro" id="IPR049591">
    <property type="entry name" value="CE4_u4-like"/>
</dbReference>
<dbReference type="GO" id="GO:0005975">
    <property type="term" value="P:carbohydrate metabolic process"/>
    <property type="evidence" value="ECO:0007669"/>
    <property type="project" value="InterPro"/>
</dbReference>
<dbReference type="SUPFAM" id="SSF88713">
    <property type="entry name" value="Glycoside hydrolase/deacetylase"/>
    <property type="match status" value="1"/>
</dbReference>